<evidence type="ECO:0000313" key="7">
    <source>
        <dbReference type="EMBL" id="MBB6511651.1"/>
    </source>
</evidence>
<dbReference type="PROSITE" id="PS50123">
    <property type="entry name" value="CHER"/>
    <property type="match status" value="1"/>
</dbReference>
<dbReference type="EMBL" id="JACHON010000001">
    <property type="protein sequence ID" value="MBB6511651.1"/>
    <property type="molecule type" value="Genomic_DNA"/>
</dbReference>
<dbReference type="PRINTS" id="PR00996">
    <property type="entry name" value="CHERMTFRASE"/>
</dbReference>
<dbReference type="InterPro" id="IPR022642">
    <property type="entry name" value="CheR_C"/>
</dbReference>
<dbReference type="InterPro" id="IPR022641">
    <property type="entry name" value="CheR_N"/>
</dbReference>
<sequence>MQEYQSFIRQVNKSIGLDLSLYKEAQMKRRLTSLRNRRGFDSFQKYFDAIMEDRSLMEEFLDKITINVSEFYRNPNRWKVLEDSIFPALKKKKDKIKIWSAACSTGEEPYTLSILAQQFWDKQNISIIATDIDDNVLSHAKQGLYKERALQEVSPNIKKKYFNQVADTYKISDDIKQPITFKKHNLLADTFPQNMDLIVCRNVLIYFTDEAKEELYNKFSNALSEDGIFFVGSTEQIFNPENFNLKVHDTFFYQKM</sequence>
<dbReference type="InterPro" id="IPR036804">
    <property type="entry name" value="CheR_N_sf"/>
</dbReference>
<evidence type="ECO:0000256" key="4">
    <source>
        <dbReference type="ARBA" id="ARBA00022679"/>
    </source>
</evidence>
<protein>
    <recommendedName>
        <fullName evidence="2">protein-glutamate O-methyltransferase</fullName>
        <ecNumber evidence="2">2.1.1.80</ecNumber>
    </recommendedName>
</protein>
<dbReference type="SMART" id="SM00138">
    <property type="entry name" value="MeTrc"/>
    <property type="match status" value="1"/>
</dbReference>
<dbReference type="Gene3D" id="3.40.50.150">
    <property type="entry name" value="Vaccinia Virus protein VP39"/>
    <property type="match status" value="1"/>
</dbReference>
<dbReference type="RefSeq" id="WP_184244071.1">
    <property type="nucleotide sequence ID" value="NZ_BAAACU010000022.1"/>
</dbReference>
<dbReference type="PANTHER" id="PTHR24422:SF19">
    <property type="entry name" value="CHEMOTAXIS PROTEIN METHYLTRANSFERASE"/>
    <property type="match status" value="1"/>
</dbReference>
<keyword evidence="8" id="KW-1185">Reference proteome</keyword>
<keyword evidence="4 7" id="KW-0808">Transferase</keyword>
<organism evidence="7 8">
    <name type="scientific">Gracilibacillus halotolerans</name>
    <dbReference type="NCBI Taxonomy" id="74386"/>
    <lineage>
        <taxon>Bacteria</taxon>
        <taxon>Bacillati</taxon>
        <taxon>Bacillota</taxon>
        <taxon>Bacilli</taxon>
        <taxon>Bacillales</taxon>
        <taxon>Bacillaceae</taxon>
        <taxon>Gracilibacillus</taxon>
    </lineage>
</organism>
<dbReference type="GO" id="GO:0008983">
    <property type="term" value="F:protein-glutamate O-methyltransferase activity"/>
    <property type="evidence" value="ECO:0007669"/>
    <property type="project" value="UniProtKB-EC"/>
</dbReference>
<evidence type="ECO:0000256" key="3">
    <source>
        <dbReference type="ARBA" id="ARBA00022603"/>
    </source>
</evidence>
<dbReference type="GO" id="GO:0032259">
    <property type="term" value="P:methylation"/>
    <property type="evidence" value="ECO:0007669"/>
    <property type="project" value="UniProtKB-KW"/>
</dbReference>
<dbReference type="SUPFAM" id="SSF53335">
    <property type="entry name" value="S-adenosyl-L-methionine-dependent methyltransferases"/>
    <property type="match status" value="1"/>
</dbReference>
<dbReference type="InterPro" id="IPR050903">
    <property type="entry name" value="Bact_Chemotaxis_MeTrfase"/>
</dbReference>
<dbReference type="PANTHER" id="PTHR24422">
    <property type="entry name" value="CHEMOTAXIS PROTEIN METHYLTRANSFERASE"/>
    <property type="match status" value="1"/>
</dbReference>
<dbReference type="SUPFAM" id="SSF47757">
    <property type="entry name" value="Chemotaxis receptor methyltransferase CheR, N-terminal domain"/>
    <property type="match status" value="1"/>
</dbReference>
<dbReference type="AlphaFoldDB" id="A0A841RGA6"/>
<gene>
    <name evidence="7" type="ORF">GGQ92_000418</name>
</gene>
<accession>A0A841RGA6</accession>
<evidence type="ECO:0000256" key="5">
    <source>
        <dbReference type="ARBA" id="ARBA00022691"/>
    </source>
</evidence>
<dbReference type="Proteomes" id="UP000572212">
    <property type="component" value="Unassembled WGS sequence"/>
</dbReference>
<proteinExistence type="predicted"/>
<comment type="catalytic activity">
    <reaction evidence="1">
        <text>L-glutamyl-[protein] + S-adenosyl-L-methionine = [protein]-L-glutamate 5-O-methyl ester + S-adenosyl-L-homocysteine</text>
        <dbReference type="Rhea" id="RHEA:24452"/>
        <dbReference type="Rhea" id="RHEA-COMP:10208"/>
        <dbReference type="Rhea" id="RHEA-COMP:10311"/>
        <dbReference type="ChEBI" id="CHEBI:29973"/>
        <dbReference type="ChEBI" id="CHEBI:57856"/>
        <dbReference type="ChEBI" id="CHEBI:59789"/>
        <dbReference type="ChEBI" id="CHEBI:82795"/>
        <dbReference type="EC" id="2.1.1.80"/>
    </reaction>
</comment>
<keyword evidence="5" id="KW-0949">S-adenosyl-L-methionine</keyword>
<dbReference type="InterPro" id="IPR000780">
    <property type="entry name" value="CheR_MeTrfase"/>
</dbReference>
<name>A0A841RGA6_9BACI</name>
<keyword evidence="3 7" id="KW-0489">Methyltransferase</keyword>
<dbReference type="EC" id="2.1.1.80" evidence="2"/>
<comment type="caution">
    <text evidence="7">The sequence shown here is derived from an EMBL/GenBank/DDBJ whole genome shotgun (WGS) entry which is preliminary data.</text>
</comment>
<feature type="domain" description="CheR-type methyltransferase" evidence="6">
    <location>
        <begin position="1"/>
        <end position="256"/>
    </location>
</feature>
<dbReference type="InterPro" id="IPR029063">
    <property type="entry name" value="SAM-dependent_MTases_sf"/>
</dbReference>
<dbReference type="Pfam" id="PF03705">
    <property type="entry name" value="CheR_N"/>
    <property type="match status" value="1"/>
</dbReference>
<evidence type="ECO:0000313" key="8">
    <source>
        <dbReference type="Proteomes" id="UP000572212"/>
    </source>
</evidence>
<evidence type="ECO:0000259" key="6">
    <source>
        <dbReference type="PROSITE" id="PS50123"/>
    </source>
</evidence>
<evidence type="ECO:0000256" key="1">
    <source>
        <dbReference type="ARBA" id="ARBA00001541"/>
    </source>
</evidence>
<dbReference type="Pfam" id="PF01739">
    <property type="entry name" value="CheR"/>
    <property type="match status" value="1"/>
</dbReference>
<evidence type="ECO:0000256" key="2">
    <source>
        <dbReference type="ARBA" id="ARBA00012534"/>
    </source>
</evidence>
<dbReference type="Gene3D" id="1.10.155.10">
    <property type="entry name" value="Chemotaxis receptor methyltransferase CheR, N-terminal domain"/>
    <property type="match status" value="1"/>
</dbReference>
<reference evidence="7 8" key="1">
    <citation type="submission" date="2020-08" db="EMBL/GenBank/DDBJ databases">
        <title>Genomic Encyclopedia of Type Strains, Phase IV (KMG-IV): sequencing the most valuable type-strain genomes for metagenomic binning, comparative biology and taxonomic classification.</title>
        <authorList>
            <person name="Goeker M."/>
        </authorList>
    </citation>
    <scope>NUCLEOTIDE SEQUENCE [LARGE SCALE GENOMIC DNA]</scope>
    <source>
        <strain evidence="7 8">DSM 11805</strain>
    </source>
</reference>